<evidence type="ECO:0000313" key="21">
    <source>
        <dbReference type="EMBL" id="XBH15790.1"/>
    </source>
</evidence>
<evidence type="ECO:0000256" key="5">
    <source>
        <dbReference type="ARBA" id="ARBA00022475"/>
    </source>
</evidence>
<sequence length="777" mass="83845">MSLSNDPTKGMITPYLPQHPETRRVDDFSFRFGEGESLKGIWSVIRKRKKSIWGAGLAGLLLALVVCALMSRQYLGVATIEVQKTDAAETSLRGNSDPLPSTMDAVKGDIATHMIVLQSPNVLLAAVRDLHLDNEPPFKFSPSLMGYVNGSNARIEDEMKRGLPLEQAPYTRDRILGIFAKKLKVENTPDTRLITVEYLNPDPNRAAQIANAIVQEYVTYEARSEATSDAQRWLSDQLNELKNNYQNSQDKLASFEQQSGLNGMVLGALGETGASGGTTHVPALDSLDSLNQQFVAAETDRIGKEAIYKLTQTKDPEAVASLAANDAGVSNAAAESAVGGAGLELLRSFRQQQAALRVTYNDMLTKYGPNNQHLIETKSQLDTVNAQISEEIGRINERARQQYLFAAQREDGLRAAVNQAQKQAGNLNVSAVKLQSLTQEATASRQLYDSLYGKLKELNIQAGLRATNISIADPARPPSAPKRPNPPLYLALGLIAGLFTGVTSAFVREHMDDTVTVALQLQSGANLPMLGNIPTSPGVRSLPSSGSNLESSPLINDPRSAGAESFRSLRTAIQVASQSGRLRTLLVTSPLFGEGKSTVAYNTAVAFALSGKRVLLLDADMRKPHLHDFFDRPCSPGLSDVLIGKAKAATCIYAHRTLPTLSLLPAGSETIASAELLESTEFDQLLSTLTGEYDLIIADSPPILLLTDARVLSEKFGATIAVVRARQTTRTVLKSLSNVLEMSGSRAVGIVLNGVDTNSIDYFDAYGHHGNGDYLDA</sequence>
<dbReference type="EMBL" id="CP121196">
    <property type="protein sequence ID" value="XBH15790.1"/>
    <property type="molecule type" value="Genomic_DNA"/>
</dbReference>
<dbReference type="InterPro" id="IPR003856">
    <property type="entry name" value="LPS_length_determ_N"/>
</dbReference>
<keyword evidence="14" id="KW-0829">Tyrosine-protein kinase</keyword>
<accession>A0AAU7DDR8</accession>
<reference evidence="21" key="1">
    <citation type="submission" date="2023-03" db="EMBL/GenBank/DDBJ databases">
        <title>Edaphobacter sp.</title>
        <authorList>
            <person name="Huber K.J."/>
            <person name="Papendorf J."/>
            <person name="Pilke C."/>
            <person name="Bunk B."/>
            <person name="Sproeer C."/>
            <person name="Pester M."/>
        </authorList>
    </citation>
    <scope>NUCLEOTIDE SEQUENCE</scope>
    <source>
        <strain evidence="21">DSM 110680</strain>
    </source>
</reference>
<evidence type="ECO:0000259" key="19">
    <source>
        <dbReference type="Pfam" id="PF13614"/>
    </source>
</evidence>
<comment type="similarity">
    <text evidence="2">Belongs to the CpsD/CapB family.</text>
</comment>
<dbReference type="InterPro" id="IPR025669">
    <property type="entry name" value="AAA_dom"/>
</dbReference>
<dbReference type="Pfam" id="PF13807">
    <property type="entry name" value="GNVR"/>
    <property type="match status" value="1"/>
</dbReference>
<evidence type="ECO:0000256" key="16">
    <source>
        <dbReference type="SAM" id="Coils"/>
    </source>
</evidence>
<keyword evidence="9" id="KW-0547">Nucleotide-binding</keyword>
<comment type="subcellular location">
    <subcellularLocation>
        <location evidence="1">Cell inner membrane</location>
        <topology evidence="1">Multi-pass membrane protein</topology>
    </subcellularLocation>
</comment>
<keyword evidence="5" id="KW-1003">Cell membrane</keyword>
<evidence type="ECO:0000256" key="1">
    <source>
        <dbReference type="ARBA" id="ARBA00004429"/>
    </source>
</evidence>
<dbReference type="Gene3D" id="3.40.50.300">
    <property type="entry name" value="P-loop containing nucleotide triphosphate hydrolases"/>
    <property type="match status" value="1"/>
</dbReference>
<dbReference type="GO" id="GO:0004715">
    <property type="term" value="F:non-membrane spanning protein tyrosine kinase activity"/>
    <property type="evidence" value="ECO:0007669"/>
    <property type="project" value="UniProtKB-EC"/>
</dbReference>
<proteinExistence type="inferred from homology"/>
<dbReference type="SUPFAM" id="SSF52540">
    <property type="entry name" value="P-loop containing nucleoside triphosphate hydrolases"/>
    <property type="match status" value="1"/>
</dbReference>
<keyword evidence="8 17" id="KW-0812">Transmembrane</keyword>
<dbReference type="InterPro" id="IPR005702">
    <property type="entry name" value="Wzc-like_C"/>
</dbReference>
<dbReference type="EC" id="2.7.10.2" evidence="4"/>
<feature type="domain" description="Tyrosine-protein kinase G-rich" evidence="20">
    <location>
        <begin position="436"/>
        <end position="509"/>
    </location>
</feature>
<dbReference type="InterPro" id="IPR027417">
    <property type="entry name" value="P-loop_NTPase"/>
</dbReference>
<evidence type="ECO:0000256" key="17">
    <source>
        <dbReference type="SAM" id="Phobius"/>
    </source>
</evidence>
<evidence type="ECO:0000256" key="10">
    <source>
        <dbReference type="ARBA" id="ARBA00022777"/>
    </source>
</evidence>
<dbReference type="NCBIfam" id="TIGR01007">
    <property type="entry name" value="eps_fam"/>
    <property type="match status" value="1"/>
</dbReference>
<evidence type="ECO:0000256" key="4">
    <source>
        <dbReference type="ARBA" id="ARBA00011903"/>
    </source>
</evidence>
<evidence type="ECO:0000256" key="14">
    <source>
        <dbReference type="ARBA" id="ARBA00023137"/>
    </source>
</evidence>
<evidence type="ECO:0000256" key="2">
    <source>
        <dbReference type="ARBA" id="ARBA00007316"/>
    </source>
</evidence>
<gene>
    <name evidence="21" type="ORF">P8935_14555</name>
</gene>
<evidence type="ECO:0000256" key="12">
    <source>
        <dbReference type="ARBA" id="ARBA00022989"/>
    </source>
</evidence>
<evidence type="ECO:0000256" key="6">
    <source>
        <dbReference type="ARBA" id="ARBA00022519"/>
    </source>
</evidence>
<dbReference type="CDD" id="cd05387">
    <property type="entry name" value="BY-kinase"/>
    <property type="match status" value="1"/>
</dbReference>
<evidence type="ECO:0000256" key="9">
    <source>
        <dbReference type="ARBA" id="ARBA00022741"/>
    </source>
</evidence>
<dbReference type="InterPro" id="IPR050445">
    <property type="entry name" value="Bact_polysacc_biosynth/exp"/>
</dbReference>
<evidence type="ECO:0000256" key="3">
    <source>
        <dbReference type="ARBA" id="ARBA00008883"/>
    </source>
</evidence>
<keyword evidence="11" id="KW-0067">ATP-binding</keyword>
<evidence type="ECO:0000256" key="7">
    <source>
        <dbReference type="ARBA" id="ARBA00022679"/>
    </source>
</evidence>
<dbReference type="GO" id="GO:0005886">
    <property type="term" value="C:plasma membrane"/>
    <property type="evidence" value="ECO:0007669"/>
    <property type="project" value="UniProtKB-SubCell"/>
</dbReference>
<dbReference type="InterPro" id="IPR032807">
    <property type="entry name" value="GNVR"/>
</dbReference>
<dbReference type="GO" id="GO:0005524">
    <property type="term" value="F:ATP binding"/>
    <property type="evidence" value="ECO:0007669"/>
    <property type="project" value="UniProtKB-KW"/>
</dbReference>
<evidence type="ECO:0000256" key="8">
    <source>
        <dbReference type="ARBA" id="ARBA00022692"/>
    </source>
</evidence>
<keyword evidence="16" id="KW-0175">Coiled coil</keyword>
<dbReference type="Pfam" id="PF13614">
    <property type="entry name" value="AAA_31"/>
    <property type="match status" value="1"/>
</dbReference>
<comment type="similarity">
    <text evidence="3">Belongs to the etk/wzc family.</text>
</comment>
<keyword evidence="10" id="KW-0418">Kinase</keyword>
<name>A0AAU7DDR8_9BACT</name>
<feature type="domain" description="Polysaccharide chain length determinant N-terminal" evidence="18">
    <location>
        <begin position="38"/>
        <end position="130"/>
    </location>
</feature>
<keyword evidence="12 17" id="KW-1133">Transmembrane helix</keyword>
<comment type="catalytic activity">
    <reaction evidence="15">
        <text>L-tyrosyl-[protein] + ATP = O-phospho-L-tyrosyl-[protein] + ADP + H(+)</text>
        <dbReference type="Rhea" id="RHEA:10596"/>
        <dbReference type="Rhea" id="RHEA-COMP:10136"/>
        <dbReference type="Rhea" id="RHEA-COMP:20101"/>
        <dbReference type="ChEBI" id="CHEBI:15378"/>
        <dbReference type="ChEBI" id="CHEBI:30616"/>
        <dbReference type="ChEBI" id="CHEBI:46858"/>
        <dbReference type="ChEBI" id="CHEBI:61978"/>
        <dbReference type="ChEBI" id="CHEBI:456216"/>
        <dbReference type="EC" id="2.7.10.2"/>
    </reaction>
</comment>
<feature type="coiled-coil region" evidence="16">
    <location>
        <begin position="231"/>
        <end position="258"/>
    </location>
</feature>
<dbReference type="PANTHER" id="PTHR32309:SF13">
    <property type="entry name" value="FERRIC ENTEROBACTIN TRANSPORT PROTEIN FEPE"/>
    <property type="match status" value="1"/>
</dbReference>
<keyword evidence="13 17" id="KW-0472">Membrane</keyword>
<keyword evidence="6" id="KW-0997">Cell inner membrane</keyword>
<dbReference type="AlphaFoldDB" id="A0AAU7DDR8"/>
<keyword evidence="7 21" id="KW-0808">Transferase</keyword>
<protein>
    <recommendedName>
        <fullName evidence="4">non-specific protein-tyrosine kinase</fullName>
        <ecNumber evidence="4">2.7.10.2</ecNumber>
    </recommendedName>
</protein>
<dbReference type="RefSeq" id="WP_348261021.1">
    <property type="nucleotide sequence ID" value="NZ_CP121196.1"/>
</dbReference>
<dbReference type="Pfam" id="PF02706">
    <property type="entry name" value="Wzz"/>
    <property type="match status" value="1"/>
</dbReference>
<evidence type="ECO:0000259" key="18">
    <source>
        <dbReference type="Pfam" id="PF02706"/>
    </source>
</evidence>
<feature type="domain" description="AAA" evidence="19">
    <location>
        <begin position="593"/>
        <end position="708"/>
    </location>
</feature>
<dbReference type="PANTHER" id="PTHR32309">
    <property type="entry name" value="TYROSINE-PROTEIN KINASE"/>
    <property type="match status" value="1"/>
</dbReference>
<organism evidence="21">
    <name type="scientific">Telmatobacter sp. DSM 110680</name>
    <dbReference type="NCBI Taxonomy" id="3036704"/>
    <lineage>
        <taxon>Bacteria</taxon>
        <taxon>Pseudomonadati</taxon>
        <taxon>Acidobacteriota</taxon>
        <taxon>Terriglobia</taxon>
        <taxon>Terriglobales</taxon>
        <taxon>Acidobacteriaceae</taxon>
        <taxon>Telmatobacter</taxon>
    </lineage>
</organism>
<feature type="transmembrane region" description="Helical" evidence="17">
    <location>
        <begin position="52"/>
        <end position="71"/>
    </location>
</feature>
<evidence type="ECO:0000259" key="20">
    <source>
        <dbReference type="Pfam" id="PF13807"/>
    </source>
</evidence>
<evidence type="ECO:0000256" key="13">
    <source>
        <dbReference type="ARBA" id="ARBA00023136"/>
    </source>
</evidence>
<evidence type="ECO:0000256" key="15">
    <source>
        <dbReference type="ARBA" id="ARBA00051245"/>
    </source>
</evidence>
<evidence type="ECO:0000256" key="11">
    <source>
        <dbReference type="ARBA" id="ARBA00022840"/>
    </source>
</evidence>